<evidence type="ECO:0000259" key="4">
    <source>
        <dbReference type="Pfam" id="PF04755"/>
    </source>
</evidence>
<comment type="subcellular location">
    <subcellularLocation>
        <location evidence="1">Plastid</location>
    </subcellularLocation>
</comment>
<keyword evidence="2" id="KW-0934">Plastid</keyword>
<evidence type="ECO:0000256" key="3">
    <source>
        <dbReference type="SAM" id="SignalP"/>
    </source>
</evidence>
<feature type="chain" id="PRO_5030505444" description="Plastid lipid-associated protein/fibrillin conserved domain-containing protein" evidence="3">
    <location>
        <begin position="27"/>
        <end position="229"/>
    </location>
</feature>
<reference evidence="5" key="1">
    <citation type="submission" date="2021-01" db="EMBL/GenBank/DDBJ databases">
        <authorList>
            <person name="Corre E."/>
            <person name="Pelletier E."/>
            <person name="Niang G."/>
            <person name="Scheremetjew M."/>
            <person name="Finn R."/>
            <person name="Kale V."/>
            <person name="Holt S."/>
            <person name="Cochrane G."/>
            <person name="Meng A."/>
            <person name="Brown T."/>
            <person name="Cohen L."/>
        </authorList>
    </citation>
    <scope>NUCLEOTIDE SEQUENCE</scope>
    <source>
        <strain evidence="5">CCMP1452</strain>
    </source>
</reference>
<dbReference type="InterPro" id="IPR006843">
    <property type="entry name" value="PAP/fibrillin_dom"/>
</dbReference>
<feature type="signal peptide" evidence="3">
    <location>
        <begin position="1"/>
        <end position="26"/>
    </location>
</feature>
<evidence type="ECO:0000256" key="2">
    <source>
        <dbReference type="ARBA" id="ARBA00022640"/>
    </source>
</evidence>
<dbReference type="AlphaFoldDB" id="A0A7S2W764"/>
<protein>
    <recommendedName>
        <fullName evidence="4">Plastid lipid-associated protein/fibrillin conserved domain-containing protein</fullName>
    </recommendedName>
</protein>
<keyword evidence="3" id="KW-0732">Signal</keyword>
<evidence type="ECO:0000313" key="5">
    <source>
        <dbReference type="EMBL" id="CAD9671348.1"/>
    </source>
</evidence>
<feature type="domain" description="Plastid lipid-associated protein/fibrillin conserved" evidence="4">
    <location>
        <begin position="66"/>
        <end position="222"/>
    </location>
</feature>
<dbReference type="GO" id="GO:0009536">
    <property type="term" value="C:plastid"/>
    <property type="evidence" value="ECO:0007669"/>
    <property type="project" value="UniProtKB-SubCell"/>
</dbReference>
<organism evidence="5">
    <name type="scientific">Eucampia antarctica</name>
    <dbReference type="NCBI Taxonomy" id="49252"/>
    <lineage>
        <taxon>Eukaryota</taxon>
        <taxon>Sar</taxon>
        <taxon>Stramenopiles</taxon>
        <taxon>Ochrophyta</taxon>
        <taxon>Bacillariophyta</taxon>
        <taxon>Mediophyceae</taxon>
        <taxon>Biddulphiophycidae</taxon>
        <taxon>Hemiaulales</taxon>
        <taxon>Hemiaulaceae</taxon>
        <taxon>Eucampia</taxon>
    </lineage>
</organism>
<sequence length="229" mass="25602">MTIQQHRRFTLLPCIFLCFFVASTAAFSSPAGKSTDSFKWFTDIFSNQATKEESNNKSNSSIRRNQLKLDLLTKCRSKTTGDVDAKRKDLESIIESLVEIRPIDATASSPIFQKNWLLEWTTEKEINFFSDVGLAADVITQTIDGGVLSSDIPLPGNSNFGVTGALTIPEIDGVRTNFEFTSAKLDLWGGKISWTLPPVGKGWFDTVYLDDELRIDFNSRDDILICRAE</sequence>
<name>A0A7S2W764_9STRA</name>
<gene>
    <name evidence="5" type="ORF">EANT1437_LOCUS7029</name>
</gene>
<accession>A0A7S2W764</accession>
<dbReference type="Pfam" id="PF04755">
    <property type="entry name" value="PAP_fibrillin"/>
    <property type="match status" value="1"/>
</dbReference>
<evidence type="ECO:0000256" key="1">
    <source>
        <dbReference type="ARBA" id="ARBA00004474"/>
    </source>
</evidence>
<dbReference type="EMBL" id="HBHI01013733">
    <property type="protein sequence ID" value="CAD9671348.1"/>
    <property type="molecule type" value="Transcribed_RNA"/>
</dbReference>
<proteinExistence type="predicted"/>